<dbReference type="OrthoDB" id="433474at2759"/>
<evidence type="ECO:0000313" key="2">
    <source>
        <dbReference type="EMBL" id="EGB10663.1"/>
    </source>
</evidence>
<proteinExistence type="predicted"/>
<reference evidence="2 3" key="1">
    <citation type="journal article" date="2011" name="Proc. Natl. Acad. Sci. U.S.A.">
        <title>Niche of harmful alga Aureococcus anophagefferens revealed through ecogenomics.</title>
        <authorList>
            <person name="Gobler C.J."/>
            <person name="Berry D.L."/>
            <person name="Dyhrman S.T."/>
            <person name="Wilhelm S.W."/>
            <person name="Salamov A."/>
            <person name="Lobanov A.V."/>
            <person name="Zhang Y."/>
            <person name="Collier J.L."/>
            <person name="Wurch L.L."/>
            <person name="Kustka A.B."/>
            <person name="Dill B.D."/>
            <person name="Shah M."/>
            <person name="VerBerkmoes N.C."/>
            <person name="Kuo A."/>
            <person name="Terry A."/>
            <person name="Pangilinan J."/>
            <person name="Lindquist E.A."/>
            <person name="Lucas S."/>
            <person name="Paulsen I.T."/>
            <person name="Hattenrath-Lehmann T.K."/>
            <person name="Talmage S.C."/>
            <person name="Walker E.A."/>
            <person name="Koch F."/>
            <person name="Burson A.M."/>
            <person name="Marcoval M.A."/>
            <person name="Tang Y.Z."/>
            <person name="Lecleir G.R."/>
            <person name="Coyne K.J."/>
            <person name="Berg G.M."/>
            <person name="Bertrand E.M."/>
            <person name="Saito M.A."/>
            <person name="Gladyshev V.N."/>
            <person name="Grigoriev I.V."/>
        </authorList>
    </citation>
    <scope>NUCLEOTIDE SEQUENCE [LARGE SCALE GENOMIC DNA]</scope>
    <source>
        <strain evidence="3">CCMP 1984</strain>
    </source>
</reference>
<protein>
    <recommendedName>
        <fullName evidence="1">Alpha/beta hydrolase fold-3 domain-containing protein</fullName>
    </recommendedName>
</protein>
<feature type="non-terminal residue" evidence="2">
    <location>
        <position position="247"/>
    </location>
</feature>
<dbReference type="Gene3D" id="3.40.50.1820">
    <property type="entry name" value="alpha/beta hydrolase"/>
    <property type="match status" value="1"/>
</dbReference>
<dbReference type="Proteomes" id="UP000002729">
    <property type="component" value="Unassembled WGS sequence"/>
</dbReference>
<dbReference type="AlphaFoldDB" id="F0Y295"/>
<dbReference type="InterPro" id="IPR029058">
    <property type="entry name" value="AB_hydrolase_fold"/>
</dbReference>
<dbReference type="InterPro" id="IPR050466">
    <property type="entry name" value="Carboxylest/Gibb_receptor"/>
</dbReference>
<organism evidence="3">
    <name type="scientific">Aureococcus anophagefferens</name>
    <name type="common">Harmful bloom alga</name>
    <dbReference type="NCBI Taxonomy" id="44056"/>
    <lineage>
        <taxon>Eukaryota</taxon>
        <taxon>Sar</taxon>
        <taxon>Stramenopiles</taxon>
        <taxon>Ochrophyta</taxon>
        <taxon>Pelagophyceae</taxon>
        <taxon>Pelagomonadales</taxon>
        <taxon>Pelagomonadaceae</taxon>
        <taxon>Aureococcus</taxon>
    </lineage>
</organism>
<dbReference type="PANTHER" id="PTHR23024:SF24">
    <property type="entry name" value="ALPHA_BETA HYDROLASE FOLD-3 DOMAIN-CONTAINING PROTEIN"/>
    <property type="match status" value="1"/>
</dbReference>
<evidence type="ECO:0000259" key="1">
    <source>
        <dbReference type="Pfam" id="PF07859"/>
    </source>
</evidence>
<dbReference type="InterPro" id="IPR013094">
    <property type="entry name" value="AB_hydrolase_3"/>
</dbReference>
<dbReference type="eggNOG" id="KOG1515">
    <property type="taxonomic scope" value="Eukaryota"/>
</dbReference>
<feature type="non-terminal residue" evidence="2">
    <location>
        <position position="1"/>
    </location>
</feature>
<gene>
    <name evidence="2" type="ORF">AURANDRAFT_13292</name>
</gene>
<dbReference type="Pfam" id="PF07859">
    <property type="entry name" value="Abhydrolase_3"/>
    <property type="match status" value="1"/>
</dbReference>
<sequence length="247" mass="26586">KLTVYAPPHDERSLPAVVFAHGGGFMSGSRRHVDGLCRELAVRAAVAVVSVEYRLAPEHPFPAGLDDVRSAVSYCRGSPALPNAGTVDGARVALAGESAGANLAHVAALLARDDDDESDGEGETPPNALPKKPWLRCELLCTPQLGLRCDERSVAEYGHGHFLTREFLDYVREVAYRERRDDWRVAPLDAVAAKTLDLDGFATPTLILAAELDPLADQAFLYHDALLAAGAPSELWLARGTVHAFLN</sequence>
<dbReference type="SUPFAM" id="SSF53474">
    <property type="entry name" value="alpha/beta-Hydrolases"/>
    <property type="match status" value="1"/>
</dbReference>
<dbReference type="RefSeq" id="XP_009034259.1">
    <property type="nucleotide sequence ID" value="XM_009036011.1"/>
</dbReference>
<keyword evidence="3" id="KW-1185">Reference proteome</keyword>
<name>F0Y295_AURAN</name>
<feature type="domain" description="Alpha/beta hydrolase fold-3" evidence="1">
    <location>
        <begin position="17"/>
        <end position="246"/>
    </location>
</feature>
<dbReference type="KEGG" id="aaf:AURANDRAFT_13292"/>
<dbReference type="OMA" id="NLCVRGN"/>
<dbReference type="PANTHER" id="PTHR23024">
    <property type="entry name" value="ARYLACETAMIDE DEACETYLASE"/>
    <property type="match status" value="1"/>
</dbReference>
<evidence type="ECO:0000313" key="3">
    <source>
        <dbReference type="Proteomes" id="UP000002729"/>
    </source>
</evidence>
<dbReference type="GeneID" id="20218265"/>
<dbReference type="EMBL" id="GL833123">
    <property type="protein sequence ID" value="EGB10663.1"/>
    <property type="molecule type" value="Genomic_DNA"/>
</dbReference>
<accession>F0Y295</accession>
<dbReference type="GO" id="GO:0034338">
    <property type="term" value="F:short-chain carboxylesterase activity"/>
    <property type="evidence" value="ECO:0007669"/>
    <property type="project" value="TreeGrafter"/>
</dbReference>
<dbReference type="InParanoid" id="F0Y295"/>